<gene>
    <name evidence="1" type="ORF">METZ01_LOCUS239636</name>
</gene>
<feature type="non-terminal residue" evidence="1">
    <location>
        <position position="1"/>
    </location>
</feature>
<dbReference type="AlphaFoldDB" id="A0A382HHZ1"/>
<evidence type="ECO:0000313" key="1">
    <source>
        <dbReference type="EMBL" id="SVB86782.1"/>
    </source>
</evidence>
<accession>A0A382HHZ1</accession>
<reference evidence="1" key="1">
    <citation type="submission" date="2018-05" db="EMBL/GenBank/DDBJ databases">
        <authorList>
            <person name="Lanie J.A."/>
            <person name="Ng W.-L."/>
            <person name="Kazmierczak K.M."/>
            <person name="Andrzejewski T.M."/>
            <person name="Davidsen T.M."/>
            <person name="Wayne K.J."/>
            <person name="Tettelin H."/>
            <person name="Glass J.I."/>
            <person name="Rusch D."/>
            <person name="Podicherti R."/>
            <person name="Tsui H.-C.T."/>
            <person name="Winkler M.E."/>
        </authorList>
    </citation>
    <scope>NUCLEOTIDE SEQUENCE</scope>
</reference>
<protein>
    <submittedName>
        <fullName evidence="1">Uncharacterized protein</fullName>
    </submittedName>
</protein>
<sequence>ELIAASVRHLGAALDGTVASADALNALAQEHEMIMMEAGLLEMK</sequence>
<dbReference type="EMBL" id="UINC01061326">
    <property type="protein sequence ID" value="SVB86782.1"/>
    <property type="molecule type" value="Genomic_DNA"/>
</dbReference>
<name>A0A382HHZ1_9ZZZZ</name>
<proteinExistence type="predicted"/>
<organism evidence="1">
    <name type="scientific">marine metagenome</name>
    <dbReference type="NCBI Taxonomy" id="408172"/>
    <lineage>
        <taxon>unclassified sequences</taxon>
        <taxon>metagenomes</taxon>
        <taxon>ecological metagenomes</taxon>
    </lineage>
</organism>